<dbReference type="HOGENOM" id="CLU_888557_0_0_1"/>
<accession>A0A066XMI0</accession>
<evidence type="ECO:0000313" key="5">
    <source>
        <dbReference type="Proteomes" id="UP000027238"/>
    </source>
</evidence>
<evidence type="ECO:0000256" key="1">
    <source>
        <dbReference type="ARBA" id="ARBA00004685"/>
    </source>
</evidence>
<sequence>MSISSTSLVPPEKDLGTPNIMDCKEQSYKPLMSEDTRDSESVTDSMYSIAPALEAVEFIQLDFDDAFNSTSIYRGPPTPEREKAWFDLTYKHAVEIPEDKLAGLNRSLEDNLERVPPEVGTGFVALLEVFHQLHCLAITPQVSSNVTANAIHNYRRIDVNYLKDIFKHPEIFPTMCQSINSLIAQLYGYTLIPSPKLNSTPRLRIHLATFIVWLITCINSITSTKVTYAKLKACNAKFFNNGHRYVHCGAPDHKYYFAHPNLIPVEQPHQKNLLEQVRRHHYTNAYRENTIVSSQPDLSKSVFGLIDSSAITD</sequence>
<dbReference type="InterPro" id="IPR021765">
    <property type="entry name" value="UstYa-like"/>
</dbReference>
<dbReference type="PANTHER" id="PTHR33365">
    <property type="entry name" value="YALI0B05434P"/>
    <property type="match status" value="1"/>
</dbReference>
<dbReference type="AlphaFoldDB" id="A0A066XMI0"/>
<dbReference type="EMBL" id="JMSE01000604">
    <property type="protein sequence ID" value="KDN68869.1"/>
    <property type="molecule type" value="Genomic_DNA"/>
</dbReference>
<gene>
    <name evidence="4" type="ORF">CSUB01_11784</name>
</gene>
<comment type="pathway">
    <text evidence="1">Mycotoxin biosynthesis.</text>
</comment>
<keyword evidence="5" id="KW-1185">Reference proteome</keyword>
<evidence type="ECO:0000256" key="3">
    <source>
        <dbReference type="SAM" id="MobiDB-lite"/>
    </source>
</evidence>
<protein>
    <submittedName>
        <fullName evidence="4">Uncharacterized protein</fullName>
    </submittedName>
</protein>
<dbReference type="eggNOG" id="ENOG502SQJ6">
    <property type="taxonomic scope" value="Eukaryota"/>
</dbReference>
<comment type="similarity">
    <text evidence="2">Belongs to the ustYa family.</text>
</comment>
<feature type="region of interest" description="Disordered" evidence="3">
    <location>
        <begin position="1"/>
        <end position="21"/>
    </location>
</feature>
<dbReference type="OrthoDB" id="3687641at2759"/>
<dbReference type="PANTHER" id="PTHR33365:SF4">
    <property type="entry name" value="CYCLOCHLOROTINE BIOSYNTHESIS PROTEIN O"/>
    <property type="match status" value="1"/>
</dbReference>
<dbReference type="Proteomes" id="UP000027238">
    <property type="component" value="Unassembled WGS sequence"/>
</dbReference>
<reference evidence="5" key="1">
    <citation type="journal article" date="2014" name="Genome Announc.">
        <title>Draft genome sequence of Colletotrichum sublineola, a destructive pathogen of cultivated sorghum.</title>
        <authorList>
            <person name="Baroncelli R."/>
            <person name="Sanz-Martin J.M."/>
            <person name="Rech G.E."/>
            <person name="Sukno S.A."/>
            <person name="Thon M.R."/>
        </authorList>
    </citation>
    <scope>NUCLEOTIDE SEQUENCE [LARGE SCALE GENOMIC DNA]</scope>
    <source>
        <strain evidence="5">TX430BB</strain>
    </source>
</reference>
<dbReference type="STRING" id="1173701.A0A066XMI0"/>
<dbReference type="GO" id="GO:0043386">
    <property type="term" value="P:mycotoxin biosynthetic process"/>
    <property type="evidence" value="ECO:0007669"/>
    <property type="project" value="InterPro"/>
</dbReference>
<dbReference type="Pfam" id="PF11807">
    <property type="entry name" value="UstYa"/>
    <property type="match status" value="1"/>
</dbReference>
<evidence type="ECO:0000256" key="2">
    <source>
        <dbReference type="ARBA" id="ARBA00035112"/>
    </source>
</evidence>
<organism evidence="4 5">
    <name type="scientific">Colletotrichum sublineola</name>
    <name type="common">Sorghum anthracnose fungus</name>
    <dbReference type="NCBI Taxonomy" id="1173701"/>
    <lineage>
        <taxon>Eukaryota</taxon>
        <taxon>Fungi</taxon>
        <taxon>Dikarya</taxon>
        <taxon>Ascomycota</taxon>
        <taxon>Pezizomycotina</taxon>
        <taxon>Sordariomycetes</taxon>
        <taxon>Hypocreomycetidae</taxon>
        <taxon>Glomerellales</taxon>
        <taxon>Glomerellaceae</taxon>
        <taxon>Colletotrichum</taxon>
        <taxon>Colletotrichum graminicola species complex</taxon>
    </lineage>
</organism>
<name>A0A066XMI0_COLSU</name>
<proteinExistence type="inferred from homology"/>
<comment type="caution">
    <text evidence="4">The sequence shown here is derived from an EMBL/GenBank/DDBJ whole genome shotgun (WGS) entry which is preliminary data.</text>
</comment>
<evidence type="ECO:0000313" key="4">
    <source>
        <dbReference type="EMBL" id="KDN68869.1"/>
    </source>
</evidence>